<dbReference type="InterPro" id="IPR004869">
    <property type="entry name" value="MMPL_dom"/>
</dbReference>
<evidence type="ECO:0000256" key="2">
    <source>
        <dbReference type="ARBA" id="ARBA00022692"/>
    </source>
</evidence>
<keyword evidence="2 5" id="KW-0812">Transmembrane</keyword>
<sequence>MAILLAQLGRFAYRRAVPVLIAWLLIAAGTVIGGIALGGTMQDSFKIPGTESQQAIDRLAAVFPQTAGASGQLVVHSTDASIADLESELDDLATRLGDVDGVDNAISPFNEYATDAISDDGMTAVVQVQFEGRARRSATPPSPRCSAWATSSRRIPCRSSTAARCSRASTSVSRSSRCSVSSSRRSCSW</sequence>
<keyword evidence="8" id="KW-1185">Reference proteome</keyword>
<dbReference type="Pfam" id="PF03176">
    <property type="entry name" value="MMPL"/>
    <property type="match status" value="1"/>
</dbReference>
<feature type="domain" description="Membrane transport protein MMPL" evidence="6">
    <location>
        <begin position="45"/>
        <end position="138"/>
    </location>
</feature>
<organism evidence="7 8">
    <name type="scientific">Homoserinibacter gongjuensis</name>
    <dbReference type="NCBI Taxonomy" id="1162968"/>
    <lineage>
        <taxon>Bacteria</taxon>
        <taxon>Bacillati</taxon>
        <taxon>Actinomycetota</taxon>
        <taxon>Actinomycetes</taxon>
        <taxon>Micrococcales</taxon>
        <taxon>Microbacteriaceae</taxon>
        <taxon>Homoserinibacter</taxon>
    </lineage>
</organism>
<evidence type="ECO:0000256" key="3">
    <source>
        <dbReference type="ARBA" id="ARBA00022989"/>
    </source>
</evidence>
<feature type="transmembrane region" description="Helical" evidence="5">
    <location>
        <begin position="20"/>
        <end position="38"/>
    </location>
</feature>
<proteinExistence type="predicted"/>
<name>A0ABQ6JPY9_9MICO</name>
<gene>
    <name evidence="7" type="ORF">GCM10025869_03410</name>
</gene>
<dbReference type="EMBL" id="BSVA01000001">
    <property type="protein sequence ID" value="GMA89812.1"/>
    <property type="molecule type" value="Genomic_DNA"/>
</dbReference>
<dbReference type="Proteomes" id="UP001157069">
    <property type="component" value="Unassembled WGS sequence"/>
</dbReference>
<evidence type="ECO:0000313" key="7">
    <source>
        <dbReference type="EMBL" id="GMA89812.1"/>
    </source>
</evidence>
<evidence type="ECO:0000256" key="1">
    <source>
        <dbReference type="ARBA" id="ARBA00004141"/>
    </source>
</evidence>
<keyword evidence="3 5" id="KW-1133">Transmembrane helix</keyword>
<evidence type="ECO:0000259" key="6">
    <source>
        <dbReference type="Pfam" id="PF03176"/>
    </source>
</evidence>
<reference evidence="8" key="1">
    <citation type="journal article" date="2019" name="Int. J. Syst. Evol. Microbiol.">
        <title>The Global Catalogue of Microorganisms (GCM) 10K type strain sequencing project: providing services to taxonomists for standard genome sequencing and annotation.</title>
        <authorList>
            <consortium name="The Broad Institute Genomics Platform"/>
            <consortium name="The Broad Institute Genome Sequencing Center for Infectious Disease"/>
            <person name="Wu L."/>
            <person name="Ma J."/>
        </authorList>
    </citation>
    <scope>NUCLEOTIDE SEQUENCE [LARGE SCALE GENOMIC DNA]</scope>
    <source>
        <strain evidence="8">NBRC 108755</strain>
    </source>
</reference>
<evidence type="ECO:0000313" key="8">
    <source>
        <dbReference type="Proteomes" id="UP001157069"/>
    </source>
</evidence>
<comment type="caution">
    <text evidence="7">The sequence shown here is derived from an EMBL/GenBank/DDBJ whole genome shotgun (WGS) entry which is preliminary data.</text>
</comment>
<evidence type="ECO:0000256" key="5">
    <source>
        <dbReference type="SAM" id="Phobius"/>
    </source>
</evidence>
<keyword evidence="4 5" id="KW-0472">Membrane</keyword>
<comment type="subcellular location">
    <subcellularLocation>
        <location evidence="1">Membrane</location>
        <topology evidence="1">Multi-pass membrane protein</topology>
    </subcellularLocation>
</comment>
<evidence type="ECO:0000256" key="4">
    <source>
        <dbReference type="ARBA" id="ARBA00023136"/>
    </source>
</evidence>
<protein>
    <recommendedName>
        <fullName evidence="6">Membrane transport protein MMPL domain-containing protein</fullName>
    </recommendedName>
</protein>
<accession>A0ABQ6JPY9</accession>